<evidence type="ECO:0000313" key="2">
    <source>
        <dbReference type="Proteomes" id="UP000266568"/>
    </source>
</evidence>
<comment type="caution">
    <text evidence="1">The sequence shown here is derived from an EMBL/GenBank/DDBJ whole genome shotgun (WGS) entry which is preliminary data.</text>
</comment>
<dbReference type="AlphaFoldDB" id="A0A397PCS7"/>
<dbReference type="RefSeq" id="WP_147373629.1">
    <property type="nucleotide sequence ID" value="NZ_QXDC01000002.1"/>
</dbReference>
<protein>
    <submittedName>
        <fullName evidence="1">Uncharacterized protein</fullName>
    </submittedName>
</protein>
<gene>
    <name evidence="1" type="ORF">DFR49_0746</name>
</gene>
<dbReference type="EMBL" id="QXDC01000002">
    <property type="protein sequence ID" value="RIA46213.1"/>
    <property type="molecule type" value="Genomic_DNA"/>
</dbReference>
<proteinExistence type="predicted"/>
<dbReference type="Proteomes" id="UP000266568">
    <property type="component" value="Unassembled WGS sequence"/>
</dbReference>
<reference evidence="1 2" key="1">
    <citation type="submission" date="2018-08" db="EMBL/GenBank/DDBJ databases">
        <title>Genomic Encyclopedia of Type Strains, Phase IV (KMG-IV): sequencing the most valuable type-strain genomes for metagenomic binning, comparative biology and taxonomic classification.</title>
        <authorList>
            <person name="Goeker M."/>
        </authorList>
    </citation>
    <scope>NUCLEOTIDE SEQUENCE [LARGE SCALE GENOMIC DNA]</scope>
    <source>
        <strain evidence="1 2">DSM 25527</strain>
    </source>
</reference>
<accession>A0A397PCS7</accession>
<keyword evidence="2" id="KW-1185">Reference proteome</keyword>
<name>A0A397PCS7_9SPHN</name>
<sequence length="148" mass="16781">MNKDANTAATQGSPAVKPVCAHCGGDRIVRDASVHWKRSTSEWALDDTQEPNFFCDTCNVEGIDIVQWIAVDPEAELPVMIGARVRIRDRRLIGGDRFKDREGIVVRENSLEGFYVNLDMTPRERVKKVELVMPRHLEVLWLSEPPQP</sequence>
<organism evidence="1 2">
    <name type="scientific">Hephaestia caeni</name>
    <dbReference type="NCBI Taxonomy" id="645617"/>
    <lineage>
        <taxon>Bacteria</taxon>
        <taxon>Pseudomonadati</taxon>
        <taxon>Pseudomonadota</taxon>
        <taxon>Alphaproteobacteria</taxon>
        <taxon>Sphingomonadales</taxon>
        <taxon>Sphingomonadaceae</taxon>
        <taxon>Hephaestia</taxon>
    </lineage>
</organism>
<evidence type="ECO:0000313" key="1">
    <source>
        <dbReference type="EMBL" id="RIA46213.1"/>
    </source>
</evidence>
<dbReference type="OrthoDB" id="8243488at2"/>